<evidence type="ECO:0000313" key="1">
    <source>
        <dbReference type="EMBL" id="SJN53592.1"/>
    </source>
</evidence>
<gene>
    <name evidence="1" type="ORF">VR7878_00397</name>
</gene>
<dbReference type="AlphaFoldDB" id="A0A1R4LAI9"/>
<keyword evidence="2" id="KW-1185">Reference proteome</keyword>
<accession>A0A1R4LAI9</accession>
<protein>
    <submittedName>
        <fullName evidence="1">Uncharacterized protein</fullName>
    </submittedName>
</protein>
<dbReference type="EMBL" id="FULE01000008">
    <property type="protein sequence ID" value="SJN53592.1"/>
    <property type="molecule type" value="Genomic_DNA"/>
</dbReference>
<name>A0A1R4LAI9_VIBR1</name>
<organism evidence="1 2">
    <name type="scientific">Vibrio ruber (strain DSM 16370 / JCM 11486 / BCRC 17186 / CECT 7878 / LMG 23124 / VR1)</name>
    <dbReference type="NCBI Taxonomy" id="1123498"/>
    <lineage>
        <taxon>Bacteria</taxon>
        <taxon>Pseudomonadati</taxon>
        <taxon>Pseudomonadota</taxon>
        <taxon>Gammaproteobacteria</taxon>
        <taxon>Vibrionales</taxon>
        <taxon>Vibrionaceae</taxon>
        <taxon>Vibrio</taxon>
    </lineage>
</organism>
<reference evidence="2" key="1">
    <citation type="submission" date="2017-02" db="EMBL/GenBank/DDBJ databases">
        <authorList>
            <person name="Rodrigo-Torres L."/>
            <person name="Arahal R.D."/>
            <person name="Lucena T."/>
        </authorList>
    </citation>
    <scope>NUCLEOTIDE SEQUENCE [LARGE SCALE GENOMIC DNA]</scope>
    <source>
        <strain evidence="2">CECT 7878</strain>
    </source>
</reference>
<dbReference type="Proteomes" id="UP000188276">
    <property type="component" value="Unassembled WGS sequence"/>
</dbReference>
<sequence>MLPPLRDDNPFLVNARGYSAPSVVLAQRLYQRLRYSGDRQPPVIGRKLRGVTQCRRADRASGHLCPTGFYPDFTDTPIT</sequence>
<proteinExistence type="predicted"/>
<dbReference type="STRING" id="1123498.VR7878_00397"/>
<evidence type="ECO:0000313" key="2">
    <source>
        <dbReference type="Proteomes" id="UP000188276"/>
    </source>
</evidence>